<dbReference type="SUPFAM" id="SSF100950">
    <property type="entry name" value="NagB/RpiA/CoA transferase-like"/>
    <property type="match status" value="1"/>
</dbReference>
<protein>
    <recommendedName>
        <fullName evidence="2">CoA transferase subunit A</fullName>
    </recommendedName>
</protein>
<reference evidence="1" key="1">
    <citation type="journal article" date="2015" name="Nature">
        <title>Complex archaea that bridge the gap between prokaryotes and eukaryotes.</title>
        <authorList>
            <person name="Spang A."/>
            <person name="Saw J.H."/>
            <person name="Jorgensen S.L."/>
            <person name="Zaremba-Niedzwiedzka K."/>
            <person name="Martijn J."/>
            <person name="Lind A.E."/>
            <person name="van Eijk R."/>
            <person name="Schleper C."/>
            <person name="Guy L."/>
            <person name="Ettema T.J."/>
        </authorList>
    </citation>
    <scope>NUCLEOTIDE SEQUENCE</scope>
</reference>
<name>A0A0F9G8C5_9ZZZZ</name>
<gene>
    <name evidence="1" type="ORF">LCGC14_1942820</name>
</gene>
<dbReference type="InterPro" id="IPR037171">
    <property type="entry name" value="NagB/RpiA_transferase-like"/>
</dbReference>
<organism evidence="1">
    <name type="scientific">marine sediment metagenome</name>
    <dbReference type="NCBI Taxonomy" id="412755"/>
    <lineage>
        <taxon>unclassified sequences</taxon>
        <taxon>metagenomes</taxon>
        <taxon>ecological metagenomes</taxon>
    </lineage>
</organism>
<dbReference type="SMART" id="SM00882">
    <property type="entry name" value="CoA_trans"/>
    <property type="match status" value="1"/>
</dbReference>
<dbReference type="Gene3D" id="3.30.30.40">
    <property type="match status" value="1"/>
</dbReference>
<accession>A0A0F9G8C5</accession>
<dbReference type="EMBL" id="LAZR01021058">
    <property type="protein sequence ID" value="KKL86631.1"/>
    <property type="molecule type" value="Genomic_DNA"/>
</dbReference>
<evidence type="ECO:0008006" key="2">
    <source>
        <dbReference type="Google" id="ProtNLM"/>
    </source>
</evidence>
<evidence type="ECO:0000313" key="1">
    <source>
        <dbReference type="EMBL" id="KKL86631.1"/>
    </source>
</evidence>
<dbReference type="Gene3D" id="3.40.1080.10">
    <property type="entry name" value="Glutaconate Coenzyme A-transferase"/>
    <property type="match status" value="1"/>
</dbReference>
<feature type="non-terminal residue" evidence="1">
    <location>
        <position position="295"/>
    </location>
</feature>
<dbReference type="InterPro" id="IPR004165">
    <property type="entry name" value="CoA_trans_fam_I"/>
</dbReference>
<dbReference type="Pfam" id="PF01144">
    <property type="entry name" value="CoA_trans"/>
    <property type="match status" value="1"/>
</dbReference>
<proteinExistence type="predicted"/>
<dbReference type="AlphaFoldDB" id="A0A0F9G8C5"/>
<sequence>MPPDPDGFREYVRTHKERRLVNKVVSEQEAISRFVEDGDYLAYDQNVAVRGPASLFREIIRQRKKNLWIAAKFTWSDASLLVAGGCVSKIDVGWMATGRLINEAIRKGEVKLIEWSNGALAYRHLAGSLGVSFLPMRYLLGTDTFVQSGAKVVEDPYTNQRICLVPALYPDVAIIHVHQCDVYGNARVMGAGVAPMEVAMSSKKLIISTEEIIDIEAIRRQPQRTTIPYYFVDAVVVAPFGCYPGSTPGLYAGDIEHWLQFAAAEMQGKTDEYLEKWVYGVASHEEMLEKHVGQD</sequence>
<comment type="caution">
    <text evidence="1">The sequence shown here is derived from an EMBL/GenBank/DDBJ whole genome shotgun (WGS) entry which is preliminary data.</text>
</comment>
<dbReference type="GO" id="GO:0008410">
    <property type="term" value="F:CoA-transferase activity"/>
    <property type="evidence" value="ECO:0007669"/>
    <property type="project" value="InterPro"/>
</dbReference>